<dbReference type="EMBL" id="CAJNNV010015041">
    <property type="protein sequence ID" value="CAE8603116.1"/>
    <property type="molecule type" value="Genomic_DNA"/>
</dbReference>
<proteinExistence type="inferred from homology"/>
<evidence type="ECO:0000313" key="10">
    <source>
        <dbReference type="Proteomes" id="UP000654075"/>
    </source>
</evidence>
<feature type="domain" description="Myosin motor" evidence="8">
    <location>
        <begin position="40"/>
        <end position="386"/>
    </location>
</feature>
<dbReference type="Gene3D" id="1.20.120.720">
    <property type="entry name" value="Myosin VI head, motor domain, U50 subdomain"/>
    <property type="match status" value="1"/>
</dbReference>
<feature type="region of interest" description="Disordered" evidence="7">
    <location>
        <begin position="1"/>
        <end position="38"/>
    </location>
</feature>
<dbReference type="PROSITE" id="PS51456">
    <property type="entry name" value="MYOSIN_MOTOR"/>
    <property type="match status" value="1"/>
</dbReference>
<reference evidence="9" key="1">
    <citation type="submission" date="2021-02" db="EMBL/GenBank/DDBJ databases">
        <authorList>
            <person name="Dougan E. K."/>
            <person name="Rhodes N."/>
            <person name="Thang M."/>
            <person name="Chan C."/>
        </authorList>
    </citation>
    <scope>NUCLEOTIDE SEQUENCE</scope>
</reference>
<dbReference type="Pfam" id="PF00063">
    <property type="entry name" value="Myosin_head"/>
    <property type="match status" value="1"/>
</dbReference>
<feature type="non-terminal residue" evidence="9">
    <location>
        <position position="386"/>
    </location>
</feature>
<dbReference type="OrthoDB" id="10055605at2759"/>
<gene>
    <name evidence="9" type="ORF">PGLA1383_LOCUS21334</name>
</gene>
<comment type="caution">
    <text evidence="6">Lacks conserved residue(s) required for the propagation of feature annotation.</text>
</comment>
<evidence type="ECO:0000259" key="8">
    <source>
        <dbReference type="PROSITE" id="PS51456"/>
    </source>
</evidence>
<protein>
    <recommendedName>
        <fullName evidence="8">Myosin motor domain-containing protein</fullName>
    </recommendedName>
</protein>
<dbReference type="InterPro" id="IPR036961">
    <property type="entry name" value="Kinesin_motor_dom_sf"/>
</dbReference>
<keyword evidence="2 6" id="KW-0067">ATP-binding</keyword>
<feature type="non-terminal residue" evidence="9">
    <location>
        <position position="1"/>
    </location>
</feature>
<dbReference type="SUPFAM" id="SSF52540">
    <property type="entry name" value="P-loop containing nucleoside triphosphate hydrolases"/>
    <property type="match status" value="1"/>
</dbReference>
<sequence>FPSSMGPAGGSGSTWKSSRPTRRSSDSDESSGSAEDKVNNVPCDLLQLEDFSDATLLKGLWARYESRNIFTWVGQVLVSVNPYTDIGAFKEEMAAQYASSIPPQAPHLFGMVRSALSSPGSRHALLITGESGAGKTEATRAVLQFLAMRHTATDYIRDRLIRSTPVLEAFGNAHTRQNSNSSRFGKFIEVHMSADSEVVGATLQPYMLEASRVAGDLPDGERTYHIFYLLRAALSALSSQQAPSGPFWARLAVAPEWSELVKIAGPLMAASKRLSNGPKDARCLEWFEGLVEGLIATGMRNIEVAECCRIVAAVALLCDPEIGEESLPAAATLLRLEVRDLRNFLTRIEMGLGPKEKVFRERTEREAVTLRASFAQELYSALFSPG</sequence>
<evidence type="ECO:0000256" key="2">
    <source>
        <dbReference type="ARBA" id="ARBA00022840"/>
    </source>
</evidence>
<dbReference type="GO" id="GO:0016459">
    <property type="term" value="C:myosin complex"/>
    <property type="evidence" value="ECO:0007669"/>
    <property type="project" value="UniProtKB-KW"/>
</dbReference>
<dbReference type="Gene3D" id="3.40.850.10">
    <property type="entry name" value="Kinesin motor domain"/>
    <property type="match status" value="1"/>
</dbReference>
<dbReference type="SMART" id="SM00242">
    <property type="entry name" value="MYSc"/>
    <property type="match status" value="1"/>
</dbReference>
<dbReference type="PANTHER" id="PTHR13140:SF706">
    <property type="entry name" value="DILUTE CLASS UNCONVENTIONAL MYOSIN, ISOFORM C"/>
    <property type="match status" value="1"/>
</dbReference>
<name>A0A813EQY0_POLGL</name>
<dbReference type="GO" id="GO:0016020">
    <property type="term" value="C:membrane"/>
    <property type="evidence" value="ECO:0007669"/>
    <property type="project" value="TreeGrafter"/>
</dbReference>
<dbReference type="PANTHER" id="PTHR13140">
    <property type="entry name" value="MYOSIN"/>
    <property type="match status" value="1"/>
</dbReference>
<accession>A0A813EQY0</accession>
<evidence type="ECO:0000313" key="9">
    <source>
        <dbReference type="EMBL" id="CAE8603116.1"/>
    </source>
</evidence>
<dbReference type="PRINTS" id="PR00193">
    <property type="entry name" value="MYOSINHEAVY"/>
</dbReference>
<dbReference type="GO" id="GO:0007015">
    <property type="term" value="P:actin filament organization"/>
    <property type="evidence" value="ECO:0007669"/>
    <property type="project" value="TreeGrafter"/>
</dbReference>
<feature type="binding site" evidence="6">
    <location>
        <begin position="129"/>
        <end position="136"/>
    </location>
    <ligand>
        <name>ATP</name>
        <dbReference type="ChEBI" id="CHEBI:30616"/>
    </ligand>
</feature>
<dbReference type="InterPro" id="IPR027417">
    <property type="entry name" value="P-loop_NTPase"/>
</dbReference>
<evidence type="ECO:0000256" key="5">
    <source>
        <dbReference type="ARBA" id="ARBA00023203"/>
    </source>
</evidence>
<evidence type="ECO:0000256" key="6">
    <source>
        <dbReference type="PROSITE-ProRule" id="PRU00782"/>
    </source>
</evidence>
<dbReference type="GO" id="GO:0005737">
    <property type="term" value="C:cytoplasm"/>
    <property type="evidence" value="ECO:0007669"/>
    <property type="project" value="TreeGrafter"/>
</dbReference>
<keyword evidence="4 6" id="KW-0505">Motor protein</keyword>
<evidence type="ECO:0000256" key="3">
    <source>
        <dbReference type="ARBA" id="ARBA00023123"/>
    </source>
</evidence>
<keyword evidence="3 6" id="KW-0518">Myosin</keyword>
<comment type="similarity">
    <text evidence="6">Belongs to the TRAFAC class myosin-kinesin ATPase superfamily. Myosin family.</text>
</comment>
<evidence type="ECO:0000256" key="1">
    <source>
        <dbReference type="ARBA" id="ARBA00022741"/>
    </source>
</evidence>
<dbReference type="GO" id="GO:0005524">
    <property type="term" value="F:ATP binding"/>
    <property type="evidence" value="ECO:0007669"/>
    <property type="project" value="UniProtKB-UniRule"/>
</dbReference>
<dbReference type="AlphaFoldDB" id="A0A813EQY0"/>
<keyword evidence="5 6" id="KW-0009">Actin-binding</keyword>
<comment type="caution">
    <text evidence="9">The sequence shown here is derived from an EMBL/GenBank/DDBJ whole genome shotgun (WGS) entry which is preliminary data.</text>
</comment>
<dbReference type="GO" id="GO:0051015">
    <property type="term" value="F:actin filament binding"/>
    <property type="evidence" value="ECO:0007669"/>
    <property type="project" value="TreeGrafter"/>
</dbReference>
<evidence type="ECO:0000256" key="4">
    <source>
        <dbReference type="ARBA" id="ARBA00023175"/>
    </source>
</evidence>
<keyword evidence="1 6" id="KW-0547">Nucleotide-binding</keyword>
<keyword evidence="10" id="KW-1185">Reference proteome</keyword>
<dbReference type="Proteomes" id="UP000654075">
    <property type="component" value="Unassembled WGS sequence"/>
</dbReference>
<dbReference type="GO" id="GO:0000146">
    <property type="term" value="F:microfilament motor activity"/>
    <property type="evidence" value="ECO:0007669"/>
    <property type="project" value="TreeGrafter"/>
</dbReference>
<organism evidence="9 10">
    <name type="scientific">Polarella glacialis</name>
    <name type="common">Dinoflagellate</name>
    <dbReference type="NCBI Taxonomy" id="89957"/>
    <lineage>
        <taxon>Eukaryota</taxon>
        <taxon>Sar</taxon>
        <taxon>Alveolata</taxon>
        <taxon>Dinophyceae</taxon>
        <taxon>Suessiales</taxon>
        <taxon>Suessiaceae</taxon>
        <taxon>Polarella</taxon>
    </lineage>
</organism>
<dbReference type="InterPro" id="IPR001609">
    <property type="entry name" value="Myosin_head_motor_dom-like"/>
</dbReference>
<evidence type="ECO:0000256" key="7">
    <source>
        <dbReference type="SAM" id="MobiDB-lite"/>
    </source>
</evidence>